<proteinExistence type="predicted"/>
<dbReference type="Proteomes" id="UP000885826">
    <property type="component" value="Unassembled WGS sequence"/>
</dbReference>
<dbReference type="Gene3D" id="3.40.50.10390">
    <property type="entry name" value="Gingipain r, domain 1"/>
    <property type="match status" value="1"/>
</dbReference>
<sequence length="356" mass="41234">MRMLILSGKGPLKKQIGTCSRFEKSIDGFIKARKEYKIKFLYYDRPNPFRVKKTRKNASLIRKFILKVEKKWGEIDFLLLIGGDEVIPFFRLDNPCDDGDEKVLSDNPYASRDDDFLIPERVCARIPDNSSEDFIIRQLRKQLHRMVEKKSFGISTRVWKKASEEVYRHIGKIKDLKTSPPVKSDSFKKIWLRNRAFLYFNLHGSKDSSNWYGQGNLRYPIALSPRNIEDCSGVVAAECCYGAYIIKKSHKDAPALKFLNERKIYGFCGSTTIAYGPAEPPSSEADLLVKYFFQYVKQGLTIGESFKNAKLDFARKALRRHGFLDDDDQKTLLQFVLYGDPTLRLHIKTKRRKSKV</sequence>
<organism evidence="1 2">
    <name type="scientific">candidate division WOR-3 bacterium</name>
    <dbReference type="NCBI Taxonomy" id="2052148"/>
    <lineage>
        <taxon>Bacteria</taxon>
        <taxon>Bacteria division WOR-3</taxon>
    </lineage>
</organism>
<reference evidence="1" key="1">
    <citation type="journal article" date="2020" name="mSystems">
        <title>Genome- and Community-Level Interaction Insights into Carbon Utilization and Element Cycling Functions of Hydrothermarchaeota in Hydrothermal Sediment.</title>
        <authorList>
            <person name="Zhou Z."/>
            <person name="Liu Y."/>
            <person name="Xu W."/>
            <person name="Pan J."/>
            <person name="Luo Z.H."/>
            <person name="Li M."/>
        </authorList>
    </citation>
    <scope>NUCLEOTIDE SEQUENCE</scope>
    <source>
        <strain evidence="1">HyVt-388</strain>
    </source>
</reference>
<comment type="caution">
    <text evidence="1">The sequence shown here is derived from an EMBL/GenBank/DDBJ whole genome shotgun (WGS) entry which is preliminary data.</text>
</comment>
<evidence type="ECO:0000313" key="2">
    <source>
        <dbReference type="Proteomes" id="UP000885826"/>
    </source>
</evidence>
<protein>
    <recommendedName>
        <fullName evidence="3">Gingipain domain-containing protein</fullName>
    </recommendedName>
</protein>
<evidence type="ECO:0008006" key="3">
    <source>
        <dbReference type="Google" id="ProtNLM"/>
    </source>
</evidence>
<dbReference type="Gene3D" id="3.40.50.1460">
    <property type="match status" value="1"/>
</dbReference>
<evidence type="ECO:0000313" key="1">
    <source>
        <dbReference type="EMBL" id="HEC78159.1"/>
    </source>
</evidence>
<dbReference type="InterPro" id="IPR029031">
    <property type="entry name" value="Gingipain_N_sf"/>
</dbReference>
<dbReference type="AlphaFoldDB" id="A0A9C9JZW2"/>
<accession>A0A9C9JZW2</accession>
<name>A0A9C9JZW2_UNCW3</name>
<gene>
    <name evidence="1" type="ORF">ENI34_03330</name>
</gene>
<dbReference type="EMBL" id="DRIG01000036">
    <property type="protein sequence ID" value="HEC78159.1"/>
    <property type="molecule type" value="Genomic_DNA"/>
</dbReference>